<feature type="region of interest" description="Disordered" evidence="1">
    <location>
        <begin position="391"/>
        <end position="459"/>
    </location>
</feature>
<dbReference type="VEuPathDB" id="FungiDB:MELLADRAFT_107175"/>
<name>F4RP32_MELLP</name>
<gene>
    <name evidence="2" type="ORF">MELLADRAFT_107175</name>
</gene>
<feature type="compositionally biased region" description="Acidic residues" evidence="1">
    <location>
        <begin position="392"/>
        <end position="402"/>
    </location>
</feature>
<sequence>MSSREDTSEDSLLPTPASTPAPENEFEETDAESDTEGNNKDTSSESFHSTHTLVPNNPSPALIMANNQATNYETPAQRQSIRVNGILSKITINIKLDATNYAPWSDSIRFGLGAAASYDEYLDSESAHSDGVDPSVHLATKKSIFHWLLANMEQTQSTRFISMISTFENGVKKTPTSPMILWKSIRDYHISNSESVKLMLRSEITDLSQGSTKDLLEYIDMFRAKVDAYLGANGEMSEEEQARQFVRSLNREWAEKGCDLLDAGHIKFRDLEIELKKTYQTRKMFNSGRQQSSRVVDTSEASHGRRTGRWQTCSKNRCIGRDHPTKPHDPSECYHHPNNSSKMEAWKKSKRDAGEWVEYPRGSRGSSRGRGRGGAHFAGGFSRHIVVQEQTYESDDDNDIVEESLTPQIVTKPVLTQEKPIQESNKTPTSPDADSPPSQPQQASRPEPRRSNRDRQQVN</sequence>
<dbReference type="HOGENOM" id="CLU_595934_0_0_1"/>
<organism evidence="3">
    <name type="scientific">Melampsora larici-populina (strain 98AG31 / pathotype 3-4-7)</name>
    <name type="common">Poplar leaf rust fungus</name>
    <dbReference type="NCBI Taxonomy" id="747676"/>
    <lineage>
        <taxon>Eukaryota</taxon>
        <taxon>Fungi</taxon>
        <taxon>Dikarya</taxon>
        <taxon>Basidiomycota</taxon>
        <taxon>Pucciniomycotina</taxon>
        <taxon>Pucciniomycetes</taxon>
        <taxon>Pucciniales</taxon>
        <taxon>Melampsoraceae</taxon>
        <taxon>Melampsora</taxon>
    </lineage>
</organism>
<dbReference type="InParanoid" id="F4RP32"/>
<dbReference type="EMBL" id="GL883111">
    <property type="protein sequence ID" value="EGG05749.1"/>
    <property type="molecule type" value="Genomic_DNA"/>
</dbReference>
<feature type="region of interest" description="Disordered" evidence="1">
    <location>
        <begin position="321"/>
        <end position="378"/>
    </location>
</feature>
<keyword evidence="3" id="KW-1185">Reference proteome</keyword>
<dbReference type="RefSeq" id="XP_007410805.1">
    <property type="nucleotide sequence ID" value="XM_007410743.1"/>
</dbReference>
<reference evidence="3" key="1">
    <citation type="journal article" date="2011" name="Proc. Natl. Acad. Sci. U.S.A.">
        <title>Obligate biotrophy features unraveled by the genomic analysis of rust fungi.</title>
        <authorList>
            <person name="Duplessis S."/>
            <person name="Cuomo C.A."/>
            <person name="Lin Y.-C."/>
            <person name="Aerts A."/>
            <person name="Tisserant E."/>
            <person name="Veneault-Fourrey C."/>
            <person name="Joly D.L."/>
            <person name="Hacquard S."/>
            <person name="Amselem J."/>
            <person name="Cantarel B.L."/>
            <person name="Chiu R."/>
            <person name="Coutinho P.M."/>
            <person name="Feau N."/>
            <person name="Field M."/>
            <person name="Frey P."/>
            <person name="Gelhaye E."/>
            <person name="Goldberg J."/>
            <person name="Grabherr M.G."/>
            <person name="Kodira C.D."/>
            <person name="Kohler A."/>
            <person name="Kuees U."/>
            <person name="Lindquist E.A."/>
            <person name="Lucas S.M."/>
            <person name="Mago R."/>
            <person name="Mauceli E."/>
            <person name="Morin E."/>
            <person name="Murat C."/>
            <person name="Pangilinan J.L."/>
            <person name="Park R."/>
            <person name="Pearson M."/>
            <person name="Quesneville H."/>
            <person name="Rouhier N."/>
            <person name="Sakthikumar S."/>
            <person name="Salamov A.A."/>
            <person name="Schmutz J."/>
            <person name="Selles B."/>
            <person name="Shapiro H."/>
            <person name="Tanguay P."/>
            <person name="Tuskan G.A."/>
            <person name="Henrissat B."/>
            <person name="Van de Peer Y."/>
            <person name="Rouze P."/>
            <person name="Ellis J.G."/>
            <person name="Dodds P.N."/>
            <person name="Schein J.E."/>
            <person name="Zhong S."/>
            <person name="Hamelin R.C."/>
            <person name="Grigoriev I.V."/>
            <person name="Szabo L.J."/>
            <person name="Martin F."/>
        </authorList>
    </citation>
    <scope>NUCLEOTIDE SEQUENCE [LARGE SCALE GENOMIC DNA]</scope>
    <source>
        <strain evidence="3">98AG31 / pathotype 3-4-7</strain>
    </source>
</reference>
<feature type="compositionally biased region" description="Basic and acidic residues" evidence="1">
    <location>
        <begin position="321"/>
        <end position="335"/>
    </location>
</feature>
<feature type="compositionally biased region" description="Polar residues" evidence="1">
    <location>
        <begin position="285"/>
        <end position="301"/>
    </location>
</feature>
<feature type="compositionally biased region" description="Polar residues" evidence="1">
    <location>
        <begin position="44"/>
        <end position="56"/>
    </location>
</feature>
<dbReference type="KEGG" id="mlr:MELLADRAFT_107175"/>
<dbReference type="Pfam" id="PF14223">
    <property type="entry name" value="Retrotran_gag_2"/>
    <property type="match status" value="1"/>
</dbReference>
<evidence type="ECO:0000313" key="2">
    <source>
        <dbReference type="EMBL" id="EGG05749.1"/>
    </source>
</evidence>
<dbReference type="AlphaFoldDB" id="F4RP32"/>
<evidence type="ECO:0000313" key="3">
    <source>
        <dbReference type="Proteomes" id="UP000001072"/>
    </source>
</evidence>
<accession>F4RP32</accession>
<feature type="compositionally biased region" description="Basic and acidic residues" evidence="1">
    <location>
        <begin position="446"/>
        <end position="459"/>
    </location>
</feature>
<protein>
    <submittedName>
        <fullName evidence="2">Uncharacterized protein</fullName>
    </submittedName>
</protein>
<feature type="compositionally biased region" description="Basic and acidic residues" evidence="1">
    <location>
        <begin position="344"/>
        <end position="354"/>
    </location>
</feature>
<feature type="region of interest" description="Disordered" evidence="1">
    <location>
        <begin position="285"/>
        <end position="308"/>
    </location>
</feature>
<dbReference type="Proteomes" id="UP000001072">
    <property type="component" value="Unassembled WGS sequence"/>
</dbReference>
<feature type="compositionally biased region" description="Low complexity" evidence="1">
    <location>
        <begin position="427"/>
        <end position="445"/>
    </location>
</feature>
<dbReference type="GeneID" id="18923103"/>
<evidence type="ECO:0000256" key="1">
    <source>
        <dbReference type="SAM" id="MobiDB-lite"/>
    </source>
</evidence>
<feature type="compositionally biased region" description="Acidic residues" evidence="1">
    <location>
        <begin position="24"/>
        <end position="35"/>
    </location>
</feature>
<dbReference type="OrthoDB" id="10636328at2759"/>
<feature type="region of interest" description="Disordered" evidence="1">
    <location>
        <begin position="1"/>
        <end position="62"/>
    </location>
</feature>
<proteinExistence type="predicted"/>